<gene>
    <name evidence="2" type="ORF">JQN70_09490</name>
</gene>
<evidence type="ECO:0000313" key="3">
    <source>
        <dbReference type="Proteomes" id="UP001430172"/>
    </source>
</evidence>
<feature type="transmembrane region" description="Helical" evidence="1">
    <location>
        <begin position="501"/>
        <end position="521"/>
    </location>
</feature>
<feature type="transmembrane region" description="Helical" evidence="1">
    <location>
        <begin position="406"/>
        <end position="432"/>
    </location>
</feature>
<accession>A0ABS2CN67</accession>
<organism evidence="2 3">
    <name type="scientific">Phycicoccus sonneratiae</name>
    <dbReference type="NCBI Taxonomy" id="2807628"/>
    <lineage>
        <taxon>Bacteria</taxon>
        <taxon>Bacillati</taxon>
        <taxon>Actinomycetota</taxon>
        <taxon>Actinomycetes</taxon>
        <taxon>Micrococcales</taxon>
        <taxon>Intrasporangiaceae</taxon>
        <taxon>Phycicoccus</taxon>
    </lineage>
</organism>
<keyword evidence="1" id="KW-0812">Transmembrane</keyword>
<sequence length="665" mass="66443">MTGSAHRLSARWLPGVVAVLAVVGLGGLLGAPAAGADDPVGRVVLVGAPGLAWSDVDATTTPTIERLAAEGAVASMTVRGVRSRSCGVDGWLTLSAGRRAGDDRACAPAGPVTDGTVTDWSRYVAASRAASYGAVPGTLGTRLAAAGECVEAVGAGAAVGAADSGGRVEQYAPSVPATFTCPVVLVEGGSLPVEGPGRTAALGALDDLVAEVVRAAGSGARVVVAGVGDGDSSVRPRAVVVSGAEGVLTSPSTRQPGLVQLQDLTASLLAWAGADDAGLTGRPVVVEADSAPVAERVADRVGFEARSATLRSVSPQVTGWLAVAFALWCVAVGVAWWRRPRVRVPTALAAAGVGVASVPTATFVSNLVPWWHAGVPAAAFVGVLVAVVLLTTAAALVAGRRWRHGALAVVAVLTLLVLGGDVLTGSGLQLASVFGQNPTVGGRFYGVGNTSYALYGVSVLAVAALLAAWRRPGRRWAVLLAALVLVVAAVLEGHPSYGADFGGPPGLLLGGLVVLASAAGLRLTVTRVVVAVGAVALVTVGVAVLDWLRPAAARTHLGEFVQTVLDGGADDVLGRKLAQNLTNLGSPPLLAIAVGAAVLAVLAWRLGRRPDAVGGRVLRGSAVLALAGFLVNDSGLVIPAFAALLLVPLLVAAGPGSPDRQARRE</sequence>
<keyword evidence="1" id="KW-1133">Transmembrane helix</keyword>
<reference evidence="2" key="1">
    <citation type="submission" date="2021-02" db="EMBL/GenBank/DDBJ databases">
        <title>Phycicoccus sp. MQZ13P-5T, whole genome shotgun sequence.</title>
        <authorList>
            <person name="Tuo L."/>
        </authorList>
    </citation>
    <scope>NUCLEOTIDE SEQUENCE</scope>
    <source>
        <strain evidence="2">MQZ13P-5</strain>
    </source>
</reference>
<feature type="transmembrane region" description="Helical" evidence="1">
    <location>
        <begin position="636"/>
        <end position="654"/>
    </location>
</feature>
<evidence type="ECO:0000256" key="1">
    <source>
        <dbReference type="SAM" id="Phobius"/>
    </source>
</evidence>
<keyword evidence="3" id="KW-1185">Reference proteome</keyword>
<proteinExistence type="predicted"/>
<feature type="transmembrane region" description="Helical" evidence="1">
    <location>
        <begin position="317"/>
        <end position="337"/>
    </location>
</feature>
<comment type="caution">
    <text evidence="2">The sequence shown here is derived from an EMBL/GenBank/DDBJ whole genome shotgun (WGS) entry which is preliminary data.</text>
</comment>
<feature type="transmembrane region" description="Helical" evidence="1">
    <location>
        <begin position="476"/>
        <end position="495"/>
    </location>
</feature>
<keyword evidence="1" id="KW-0472">Membrane</keyword>
<feature type="transmembrane region" description="Helical" evidence="1">
    <location>
        <begin position="349"/>
        <end position="371"/>
    </location>
</feature>
<feature type="transmembrane region" description="Helical" evidence="1">
    <location>
        <begin position="589"/>
        <end position="606"/>
    </location>
</feature>
<protein>
    <submittedName>
        <fullName evidence="2">Uncharacterized protein</fullName>
    </submittedName>
</protein>
<feature type="transmembrane region" description="Helical" evidence="1">
    <location>
        <begin position="452"/>
        <end position="469"/>
    </location>
</feature>
<feature type="transmembrane region" description="Helical" evidence="1">
    <location>
        <begin position="528"/>
        <end position="548"/>
    </location>
</feature>
<dbReference type="RefSeq" id="WP_204131090.1">
    <property type="nucleotide sequence ID" value="NZ_JAFDVD010000009.1"/>
</dbReference>
<dbReference type="EMBL" id="JAFDVD010000009">
    <property type="protein sequence ID" value="MBM6400616.1"/>
    <property type="molecule type" value="Genomic_DNA"/>
</dbReference>
<feature type="transmembrane region" description="Helical" evidence="1">
    <location>
        <begin position="613"/>
        <end position="630"/>
    </location>
</feature>
<feature type="transmembrane region" description="Helical" evidence="1">
    <location>
        <begin position="377"/>
        <end position="399"/>
    </location>
</feature>
<evidence type="ECO:0000313" key="2">
    <source>
        <dbReference type="EMBL" id="MBM6400616.1"/>
    </source>
</evidence>
<name>A0ABS2CN67_9MICO</name>
<dbReference type="Proteomes" id="UP001430172">
    <property type="component" value="Unassembled WGS sequence"/>
</dbReference>